<gene>
    <name evidence="2" type="ORF">AABB24_033898</name>
</gene>
<dbReference type="Pfam" id="PF00646">
    <property type="entry name" value="F-box"/>
    <property type="match status" value="1"/>
</dbReference>
<comment type="caution">
    <text evidence="2">The sequence shown here is derived from an EMBL/GenBank/DDBJ whole genome shotgun (WGS) entry which is preliminary data.</text>
</comment>
<dbReference type="CDD" id="cd22160">
    <property type="entry name" value="F-box_AtFBL13-like"/>
    <property type="match status" value="1"/>
</dbReference>
<organism evidence="2 3">
    <name type="scientific">Solanum stoloniferum</name>
    <dbReference type="NCBI Taxonomy" id="62892"/>
    <lineage>
        <taxon>Eukaryota</taxon>
        <taxon>Viridiplantae</taxon>
        <taxon>Streptophyta</taxon>
        <taxon>Embryophyta</taxon>
        <taxon>Tracheophyta</taxon>
        <taxon>Spermatophyta</taxon>
        <taxon>Magnoliopsida</taxon>
        <taxon>eudicotyledons</taxon>
        <taxon>Gunneridae</taxon>
        <taxon>Pentapetalae</taxon>
        <taxon>asterids</taxon>
        <taxon>lamiids</taxon>
        <taxon>Solanales</taxon>
        <taxon>Solanaceae</taxon>
        <taxon>Solanoideae</taxon>
        <taxon>Solaneae</taxon>
        <taxon>Solanum</taxon>
    </lineage>
</organism>
<proteinExistence type="predicted"/>
<reference evidence="2 3" key="1">
    <citation type="submission" date="2024-05" db="EMBL/GenBank/DDBJ databases">
        <title>De novo assembly of an allotetraploid wild potato.</title>
        <authorList>
            <person name="Hosaka A.J."/>
        </authorList>
    </citation>
    <scope>NUCLEOTIDE SEQUENCE [LARGE SCALE GENOMIC DNA]</scope>
    <source>
        <tissue evidence="2">Young leaves</tissue>
    </source>
</reference>
<dbReference type="AlphaFoldDB" id="A0ABD2RD80"/>
<evidence type="ECO:0000313" key="2">
    <source>
        <dbReference type="EMBL" id="KAL3329768.1"/>
    </source>
</evidence>
<dbReference type="InterPro" id="IPR006566">
    <property type="entry name" value="FBD"/>
</dbReference>
<dbReference type="InterPro" id="IPR055357">
    <property type="entry name" value="LRR_At1g61320_AtMIF1"/>
</dbReference>
<protein>
    <recommendedName>
        <fullName evidence="1">FBD domain-containing protein</fullName>
    </recommendedName>
</protein>
<name>A0ABD2RD80_9SOLN</name>
<evidence type="ECO:0000313" key="3">
    <source>
        <dbReference type="Proteomes" id="UP001627284"/>
    </source>
</evidence>
<dbReference type="SUPFAM" id="SSF52047">
    <property type="entry name" value="RNI-like"/>
    <property type="match status" value="1"/>
</dbReference>
<dbReference type="PANTHER" id="PTHR34145:SF28">
    <property type="entry name" value="F-BOX DOMAIN-CONTAINING PROTEIN"/>
    <property type="match status" value="1"/>
</dbReference>
<feature type="domain" description="FBD" evidence="1">
    <location>
        <begin position="408"/>
        <end position="482"/>
    </location>
</feature>
<dbReference type="InterPro" id="IPR032675">
    <property type="entry name" value="LRR_dom_sf"/>
</dbReference>
<dbReference type="InterPro" id="IPR053772">
    <property type="entry name" value="At1g61320/At1g61330-like"/>
</dbReference>
<dbReference type="Proteomes" id="UP001627284">
    <property type="component" value="Unassembled WGS sequence"/>
</dbReference>
<sequence>IFFRLPFRANFTKTAHSMETQKKIMAAAGGGDRLSDLPEPILLHILSKLWDKKQVVRTSILSTRWRFLWMSVPLSLGFTFPNSENQNDILAYLALINRELYYWKSCEKIKRLFVSSLRYDKIYAKDVDLWVHFATKVANVEVFTLDFYSSQQNYEFPQFGYKNSSLRELVLSYCQLNPCGSVNWSNLVSLSIGNAELTDGATEKVLSGCPNLECLELRKVSGIQRLEIRSVKLRELTIEEYYDKNHDIWLEIIAPHIKHLEIIGMCSEIRIEQTNVASLVYAILRLNFDFEDEESNLEKEFSYLKELLHGVAHVENLELSTWCIECLSILELKGWRSPPSRRKFLELSVVEDQLDFPGICSFLQSSLDLETLVIDWFGDSPRDLLSRYTNKDKQTMRFETHNFNGSFPHLKTVKIDNLWGLLSENKFVLPLVKYLLKHATVLEKFVIAASFLGSDAFPDHAEMTKEFLSLPRSSPHISVVFSY</sequence>
<dbReference type="SUPFAM" id="SSF81383">
    <property type="entry name" value="F-box domain"/>
    <property type="match status" value="1"/>
</dbReference>
<dbReference type="Pfam" id="PF23622">
    <property type="entry name" value="LRR_At1g61320_AtMIF1"/>
    <property type="match status" value="1"/>
</dbReference>
<dbReference type="SMART" id="SM00579">
    <property type="entry name" value="FBD"/>
    <property type="match status" value="1"/>
</dbReference>
<feature type="non-terminal residue" evidence="2">
    <location>
        <position position="1"/>
    </location>
</feature>
<dbReference type="Gene3D" id="3.80.10.10">
    <property type="entry name" value="Ribonuclease Inhibitor"/>
    <property type="match status" value="1"/>
</dbReference>
<dbReference type="InterPro" id="IPR053781">
    <property type="entry name" value="F-box_AtFBL13-like"/>
</dbReference>
<accession>A0ABD2RD80</accession>
<keyword evidence="3" id="KW-1185">Reference proteome</keyword>
<dbReference type="InterPro" id="IPR036047">
    <property type="entry name" value="F-box-like_dom_sf"/>
</dbReference>
<dbReference type="EMBL" id="JBJKTR010000020">
    <property type="protein sequence ID" value="KAL3329768.1"/>
    <property type="molecule type" value="Genomic_DNA"/>
</dbReference>
<dbReference type="InterPro" id="IPR001810">
    <property type="entry name" value="F-box_dom"/>
</dbReference>
<evidence type="ECO:0000259" key="1">
    <source>
        <dbReference type="SMART" id="SM00579"/>
    </source>
</evidence>
<dbReference type="PANTHER" id="PTHR34145">
    <property type="entry name" value="OS02G0105600 PROTEIN"/>
    <property type="match status" value="1"/>
</dbReference>